<dbReference type="AlphaFoldDB" id="A0A507SJS8"/>
<dbReference type="Gene3D" id="3.40.50.300">
    <property type="entry name" value="P-loop containing nucleotide triphosphate hydrolases"/>
    <property type="match status" value="1"/>
</dbReference>
<organism evidence="1 2">
    <name type="scientific">Mycoplasmopsis mucosicanis</name>
    <dbReference type="NCBI Taxonomy" id="458208"/>
    <lineage>
        <taxon>Bacteria</taxon>
        <taxon>Bacillati</taxon>
        <taxon>Mycoplasmatota</taxon>
        <taxon>Mycoplasmoidales</taxon>
        <taxon>Metamycoplasmataceae</taxon>
        <taxon>Mycoplasmopsis</taxon>
    </lineage>
</organism>
<dbReference type="InterPro" id="IPR027417">
    <property type="entry name" value="P-loop_NTPase"/>
</dbReference>
<dbReference type="OrthoDB" id="395290at2"/>
<evidence type="ECO:0008006" key="3">
    <source>
        <dbReference type="Google" id="ProtNLM"/>
    </source>
</evidence>
<dbReference type="RefSeq" id="WP_141483984.1">
    <property type="nucleotide sequence ID" value="NZ_SMDN01000007.1"/>
</dbReference>
<evidence type="ECO:0000313" key="2">
    <source>
        <dbReference type="Proteomes" id="UP000320801"/>
    </source>
</evidence>
<accession>A0A507SJS8</accession>
<comment type="caution">
    <text evidence="1">The sequence shown here is derived from an EMBL/GenBank/DDBJ whole genome shotgun (WGS) entry which is preliminary data.</text>
</comment>
<proteinExistence type="predicted"/>
<reference evidence="1 2" key="1">
    <citation type="submission" date="2019-03" db="EMBL/GenBank/DDBJ databases">
        <title>Characterization of a novel Mycoplasma cynos real-time PCR assay.</title>
        <authorList>
            <person name="Tallmadge R.L."/>
            <person name="Mitchell P.K."/>
            <person name="Goodman L."/>
        </authorList>
    </citation>
    <scope>NUCLEOTIDE SEQUENCE [LARGE SCALE GENOMIC DNA]</scope>
    <source>
        <strain evidence="1 2">1642</strain>
    </source>
</reference>
<gene>
    <name evidence="1" type="ORF">E1I18_02290</name>
</gene>
<protein>
    <recommendedName>
        <fullName evidence="3">ATP-binding protein</fullName>
    </recommendedName>
</protein>
<evidence type="ECO:0000313" key="1">
    <source>
        <dbReference type="EMBL" id="TQC51491.1"/>
    </source>
</evidence>
<keyword evidence="2" id="KW-1185">Reference proteome</keyword>
<name>A0A507SJS8_9BACT</name>
<dbReference type="EMBL" id="SMDN01000007">
    <property type="protein sequence ID" value="TQC51491.1"/>
    <property type="molecule type" value="Genomic_DNA"/>
</dbReference>
<sequence>MDHTNKSSKDDFRIEKVLFNNDEQFQNSIKKIISTAPKKFVSLLKKFAVTWDELYEFLPDFIDLKNSINDVNKFPYTIELSRVNGKLCFDKKPVKNKLTDILNLQKHLWLSDISPFDSKSKLNKIIIKNNEQSQMENRVKCLLEAFKTNDVYALSKGIFAYSNNSITNSKLAQAISLEFAESEINTVYFKTQSLFTYLKSSFSSKYNDAKDISQILSNVDVLVIDGLGSETANSWFLFDYLSNIIANRIINNKLNIIFSTLDIDALQKYYTSHKTLKDDIHKATILVNNIKTSSFIYNF</sequence>
<dbReference type="Proteomes" id="UP000320801">
    <property type="component" value="Unassembled WGS sequence"/>
</dbReference>